<evidence type="ECO:0000256" key="1">
    <source>
        <dbReference type="SAM" id="MobiDB-lite"/>
    </source>
</evidence>
<feature type="non-terminal residue" evidence="2">
    <location>
        <position position="368"/>
    </location>
</feature>
<feature type="region of interest" description="Disordered" evidence="1">
    <location>
        <begin position="1"/>
        <end position="23"/>
    </location>
</feature>
<organism evidence="2 3">
    <name type="scientific">Dentiscutata erythropus</name>
    <dbReference type="NCBI Taxonomy" id="1348616"/>
    <lineage>
        <taxon>Eukaryota</taxon>
        <taxon>Fungi</taxon>
        <taxon>Fungi incertae sedis</taxon>
        <taxon>Mucoromycota</taxon>
        <taxon>Glomeromycotina</taxon>
        <taxon>Glomeromycetes</taxon>
        <taxon>Diversisporales</taxon>
        <taxon>Gigasporaceae</taxon>
        <taxon>Dentiscutata</taxon>
    </lineage>
</organism>
<protein>
    <submittedName>
        <fullName evidence="2">3502_t:CDS:1</fullName>
    </submittedName>
</protein>
<comment type="caution">
    <text evidence="2">The sequence shown here is derived from an EMBL/GenBank/DDBJ whole genome shotgun (WGS) entry which is preliminary data.</text>
</comment>
<feature type="region of interest" description="Disordered" evidence="1">
    <location>
        <begin position="54"/>
        <end position="84"/>
    </location>
</feature>
<dbReference type="OrthoDB" id="2427659at2759"/>
<name>A0A9N9D7J9_9GLOM</name>
<accession>A0A9N9D7J9</accession>
<proteinExistence type="predicted"/>
<dbReference type="AlphaFoldDB" id="A0A9N9D7J9"/>
<reference evidence="2" key="1">
    <citation type="submission" date="2021-06" db="EMBL/GenBank/DDBJ databases">
        <authorList>
            <person name="Kallberg Y."/>
            <person name="Tangrot J."/>
            <person name="Rosling A."/>
        </authorList>
    </citation>
    <scope>NUCLEOTIDE SEQUENCE</scope>
    <source>
        <strain evidence="2">MA453B</strain>
    </source>
</reference>
<dbReference type="Proteomes" id="UP000789405">
    <property type="component" value="Unassembled WGS sequence"/>
</dbReference>
<feature type="compositionally biased region" description="Polar residues" evidence="1">
    <location>
        <begin position="55"/>
        <end position="64"/>
    </location>
</feature>
<feature type="compositionally biased region" description="Polar residues" evidence="1">
    <location>
        <begin position="73"/>
        <end position="84"/>
    </location>
</feature>
<sequence>MSQKKRGRKKKEAVISSSDNLNNFTSNTIISHSESTGIKKGRKKKAQKIVEPLSLNDSNDNVQGKNKRDPQDFTITSLRPSTLETEANNQNMQTLSSKSSLIYYRPVLARESRIDFDFSNRSSRMNPTTVPDSRANDQFDHISLNNTLRSRPMSPLASRNNSMNILMNDICNTTNNSIHHFGTINKVVEGSQLTSSILFRSNTIQNQENNKTKDCHDFLEELKYLFLCVRNPHKSAFEELVQKIFKCELNSVEGIKWLHIAIKHFRDFRNKLVNNVEDLVGDFKNQRSTTGSLQKEEIIAFVNESATVKVLERWLNATNIEELKAQNSIHYLYKFIQRAFAINYLSRDTERTKTLDNLMKNITVPSRN</sequence>
<evidence type="ECO:0000313" key="2">
    <source>
        <dbReference type="EMBL" id="CAG8625361.1"/>
    </source>
</evidence>
<dbReference type="EMBL" id="CAJVPY010004677">
    <property type="protein sequence ID" value="CAG8625361.1"/>
    <property type="molecule type" value="Genomic_DNA"/>
</dbReference>
<evidence type="ECO:0000313" key="3">
    <source>
        <dbReference type="Proteomes" id="UP000789405"/>
    </source>
</evidence>
<keyword evidence="3" id="KW-1185">Reference proteome</keyword>
<gene>
    <name evidence="2" type="ORF">DERYTH_LOCUS8858</name>
</gene>
<feature type="compositionally biased region" description="Basic residues" evidence="1">
    <location>
        <begin position="1"/>
        <end position="11"/>
    </location>
</feature>